<dbReference type="PANTHER" id="PTHR33231:SF1">
    <property type="entry name" value="30S RIBOSOMAL PROTEIN"/>
    <property type="match status" value="1"/>
</dbReference>
<organism evidence="2 3">
    <name type="scientific">Desulfamplus magnetovallimortis</name>
    <dbReference type="NCBI Taxonomy" id="1246637"/>
    <lineage>
        <taxon>Bacteria</taxon>
        <taxon>Pseudomonadati</taxon>
        <taxon>Thermodesulfobacteriota</taxon>
        <taxon>Desulfobacteria</taxon>
        <taxon>Desulfobacterales</taxon>
        <taxon>Desulfobacteraceae</taxon>
        <taxon>Desulfamplus</taxon>
    </lineage>
</organism>
<keyword evidence="3" id="KW-1185">Reference proteome</keyword>
<accession>A0A1W1H4Y3</accession>
<dbReference type="Pfam" id="PF16321">
    <property type="entry name" value="Ribosom_S30AE_C"/>
    <property type="match status" value="1"/>
</dbReference>
<dbReference type="Gene3D" id="3.30.505.50">
    <property type="entry name" value="Sigma 54 modulation/S30EA ribosomal protein, C-terminal domain"/>
    <property type="match status" value="1"/>
</dbReference>
<feature type="domain" description="Sigma 54 modulation/S30EA ribosomal protein C-terminal" evidence="1">
    <location>
        <begin position="25"/>
        <end position="71"/>
    </location>
</feature>
<dbReference type="InterPro" id="IPR050574">
    <property type="entry name" value="HPF/YfiA_ribosome-assoc"/>
</dbReference>
<evidence type="ECO:0000259" key="1">
    <source>
        <dbReference type="Pfam" id="PF16321"/>
    </source>
</evidence>
<dbReference type="InterPro" id="IPR038416">
    <property type="entry name" value="Ribosom_S30AE_C_sf"/>
</dbReference>
<gene>
    <name evidence="2" type="ORF">MTBBW1_10087</name>
</gene>
<dbReference type="GO" id="GO:0043024">
    <property type="term" value="F:ribosomal small subunit binding"/>
    <property type="evidence" value="ECO:0007669"/>
    <property type="project" value="TreeGrafter"/>
</dbReference>
<dbReference type="STRING" id="1246637.MTBBW1_10087"/>
<name>A0A1W1H4Y3_9BACT</name>
<dbReference type="GO" id="GO:0022627">
    <property type="term" value="C:cytosolic small ribosomal subunit"/>
    <property type="evidence" value="ECO:0007669"/>
    <property type="project" value="TreeGrafter"/>
</dbReference>
<protein>
    <recommendedName>
        <fullName evidence="1">Sigma 54 modulation/S30EA ribosomal protein C-terminal domain-containing protein</fullName>
    </recommendedName>
</protein>
<dbReference type="GO" id="GO:0045900">
    <property type="term" value="P:negative regulation of translational elongation"/>
    <property type="evidence" value="ECO:0007669"/>
    <property type="project" value="TreeGrafter"/>
</dbReference>
<evidence type="ECO:0000313" key="2">
    <source>
        <dbReference type="EMBL" id="SLM27428.1"/>
    </source>
</evidence>
<proteinExistence type="predicted"/>
<sequence>MMKLSWKDLKTRLKKKKPFDIVVEVLDYKPMDVEDAIAELNAGKETFFVFNNSKTEQMNVLYRRYDGSMGLIQPQ</sequence>
<dbReference type="PANTHER" id="PTHR33231">
    <property type="entry name" value="30S RIBOSOMAL PROTEIN"/>
    <property type="match status" value="1"/>
</dbReference>
<dbReference type="AlphaFoldDB" id="A0A1W1H4Y3"/>
<dbReference type="EMBL" id="FWEV01000001">
    <property type="protein sequence ID" value="SLM27428.1"/>
    <property type="molecule type" value="Genomic_DNA"/>
</dbReference>
<dbReference type="Proteomes" id="UP000191931">
    <property type="component" value="Unassembled WGS sequence"/>
</dbReference>
<evidence type="ECO:0000313" key="3">
    <source>
        <dbReference type="Proteomes" id="UP000191931"/>
    </source>
</evidence>
<dbReference type="InterPro" id="IPR032528">
    <property type="entry name" value="Ribosom_S30AE_C"/>
</dbReference>
<reference evidence="2 3" key="1">
    <citation type="submission" date="2017-03" db="EMBL/GenBank/DDBJ databases">
        <authorList>
            <person name="Afonso C.L."/>
            <person name="Miller P.J."/>
            <person name="Scott M.A."/>
            <person name="Spackman E."/>
            <person name="Goraichik I."/>
            <person name="Dimitrov K.M."/>
            <person name="Suarez D.L."/>
            <person name="Swayne D.E."/>
        </authorList>
    </citation>
    <scope>NUCLEOTIDE SEQUENCE [LARGE SCALE GENOMIC DNA]</scope>
    <source>
        <strain evidence="2">PRJEB14757</strain>
    </source>
</reference>